<evidence type="ECO:0000313" key="5">
    <source>
        <dbReference type="Proteomes" id="UP001522868"/>
    </source>
</evidence>
<gene>
    <name evidence="4" type="ORF">M1O15_01875</name>
</gene>
<evidence type="ECO:0000256" key="2">
    <source>
        <dbReference type="ARBA" id="ARBA00023315"/>
    </source>
</evidence>
<protein>
    <submittedName>
        <fullName evidence="4">GNAT family N-acetyltransferase</fullName>
    </submittedName>
</protein>
<dbReference type="PROSITE" id="PS51186">
    <property type="entry name" value="GNAT"/>
    <property type="match status" value="1"/>
</dbReference>
<keyword evidence="1" id="KW-0808">Transferase</keyword>
<dbReference type="CDD" id="cd04301">
    <property type="entry name" value="NAT_SF"/>
    <property type="match status" value="1"/>
</dbReference>
<sequence>MTPDPEVRLTIGGEDQDLSDRLDRELTAYNSAAVDAEEAEVSVRAEDASGALVGGLTASTWGTLGSIHMLWVDPAHRASGLGGRLMAAAEEEARRRGCTVMEVSSYTFQAPPFYRRLGYTETGRIEGVPGGHADVHLTKPLAPAPNPPFHLTAIVDYPSDHTAPARAAEEAALALLPRHGGHLERRLITPDGRSEVHLLRFPSESAYRAYLADPDRPDPQATGTQVRVLEVGEVHG</sequence>
<dbReference type="SUPFAM" id="SSF55729">
    <property type="entry name" value="Acyl-CoA N-acyltransferases (Nat)"/>
    <property type="match status" value="1"/>
</dbReference>
<comment type="caution">
    <text evidence="4">The sequence shown here is derived from an EMBL/GenBank/DDBJ whole genome shotgun (WGS) entry which is preliminary data.</text>
</comment>
<feature type="domain" description="N-acetyltransferase" evidence="3">
    <location>
        <begin position="5"/>
        <end position="142"/>
    </location>
</feature>
<dbReference type="EMBL" id="JALPTH010000002">
    <property type="protein sequence ID" value="MCK8676182.1"/>
    <property type="molecule type" value="Genomic_DNA"/>
</dbReference>
<reference evidence="4 5" key="1">
    <citation type="submission" date="2022-04" db="EMBL/GenBank/DDBJ databases">
        <title>Streptomyces sp. nov. LCR6-01 isolated from Lichen of Dirinaria sp.</title>
        <authorList>
            <person name="Kanchanasin P."/>
            <person name="Tanasupawat S."/>
            <person name="Phongsopitanun W."/>
        </authorList>
    </citation>
    <scope>NUCLEOTIDE SEQUENCE [LARGE SCALE GENOMIC DNA]</scope>
    <source>
        <strain evidence="4 5">LCR6-01</strain>
    </source>
</reference>
<dbReference type="RefSeq" id="WP_248631385.1">
    <property type="nucleotide sequence ID" value="NZ_JALPTH010000002.1"/>
</dbReference>
<dbReference type="Gene3D" id="3.40.630.30">
    <property type="match status" value="1"/>
</dbReference>
<dbReference type="InterPro" id="IPR000182">
    <property type="entry name" value="GNAT_dom"/>
</dbReference>
<dbReference type="InterPro" id="IPR016181">
    <property type="entry name" value="Acyl_CoA_acyltransferase"/>
</dbReference>
<dbReference type="Proteomes" id="UP001522868">
    <property type="component" value="Unassembled WGS sequence"/>
</dbReference>
<name>A0ABT0I4H3_9ACTN</name>
<evidence type="ECO:0000256" key="1">
    <source>
        <dbReference type="ARBA" id="ARBA00022679"/>
    </source>
</evidence>
<dbReference type="InterPro" id="IPR050832">
    <property type="entry name" value="Bact_Acetyltransf"/>
</dbReference>
<accession>A0ABT0I4H3</accession>
<organism evidence="4 5">
    <name type="scientific">Streptomyces lichenis</name>
    <dbReference type="NCBI Taxonomy" id="2306967"/>
    <lineage>
        <taxon>Bacteria</taxon>
        <taxon>Bacillati</taxon>
        <taxon>Actinomycetota</taxon>
        <taxon>Actinomycetes</taxon>
        <taxon>Kitasatosporales</taxon>
        <taxon>Streptomycetaceae</taxon>
        <taxon>Streptomyces</taxon>
    </lineage>
</organism>
<evidence type="ECO:0000259" key="3">
    <source>
        <dbReference type="PROSITE" id="PS51186"/>
    </source>
</evidence>
<dbReference type="Pfam" id="PF00583">
    <property type="entry name" value="Acetyltransf_1"/>
    <property type="match status" value="1"/>
</dbReference>
<proteinExistence type="predicted"/>
<dbReference type="PANTHER" id="PTHR43877">
    <property type="entry name" value="AMINOALKYLPHOSPHONATE N-ACETYLTRANSFERASE-RELATED-RELATED"/>
    <property type="match status" value="1"/>
</dbReference>
<keyword evidence="5" id="KW-1185">Reference proteome</keyword>
<keyword evidence="2" id="KW-0012">Acyltransferase</keyword>
<evidence type="ECO:0000313" key="4">
    <source>
        <dbReference type="EMBL" id="MCK8676182.1"/>
    </source>
</evidence>